<comment type="catalytic activity">
    <reaction evidence="13">
        <text>a fatty acyl-CoA + H2O = a fatty acid + CoA + H(+)</text>
        <dbReference type="Rhea" id="RHEA:16781"/>
        <dbReference type="ChEBI" id="CHEBI:15377"/>
        <dbReference type="ChEBI" id="CHEBI:15378"/>
        <dbReference type="ChEBI" id="CHEBI:28868"/>
        <dbReference type="ChEBI" id="CHEBI:57287"/>
        <dbReference type="ChEBI" id="CHEBI:77636"/>
    </reaction>
    <physiologicalReaction direction="left-to-right" evidence="13">
        <dbReference type="Rhea" id="RHEA:16782"/>
    </physiologicalReaction>
</comment>
<comment type="subunit">
    <text evidence="15">Homotetramer. Interacts with PCTP.</text>
</comment>
<evidence type="ECO:0000256" key="16">
    <source>
        <dbReference type="ARBA" id="ARBA00067273"/>
    </source>
</evidence>
<keyword evidence="10" id="KW-0496">Mitochondrion</keyword>
<dbReference type="FunFam" id="3.10.129.10:FF:000021">
    <property type="entry name" value="Acyl-coenzyme A thioesterase 13"/>
    <property type="match status" value="1"/>
</dbReference>
<evidence type="ECO:0000256" key="8">
    <source>
        <dbReference type="ARBA" id="ARBA00022990"/>
    </source>
</evidence>
<keyword evidence="7" id="KW-0378">Hydrolase</keyword>
<dbReference type="GO" id="GO:0005634">
    <property type="term" value="C:nucleus"/>
    <property type="evidence" value="ECO:0007669"/>
    <property type="project" value="UniProtKB-SubCell"/>
</dbReference>
<comment type="function">
    <text evidence="14">Catalyzes the hydrolysis of acyl-CoAs into free fatty acids and coenzyme A (CoASH), regulating their respective intracellular levels. Has acyl-CoA thioesterase activity towards medium (C12) and long-chain (C18) fatty acyl-CoA substrates. Can also hydrolyze 3-hydroxyphenylacetyl-CoA and 3,4-dihydroxyphenylacetyl-CoA (in vitro). May play a role in controlling adaptive thermogenesis.</text>
</comment>
<dbReference type="InterPro" id="IPR029069">
    <property type="entry name" value="HotDog_dom_sf"/>
</dbReference>
<evidence type="ECO:0000256" key="4">
    <source>
        <dbReference type="ARBA" id="ARBA00004514"/>
    </source>
</evidence>
<evidence type="ECO:0000259" key="19">
    <source>
        <dbReference type="Pfam" id="PF03061"/>
    </source>
</evidence>
<dbReference type="CDD" id="cd03443">
    <property type="entry name" value="PaaI_thioesterase"/>
    <property type="match status" value="1"/>
</dbReference>
<dbReference type="Gene3D" id="3.10.129.10">
    <property type="entry name" value="Hotdog Thioesterase"/>
    <property type="match status" value="1"/>
</dbReference>
<dbReference type="InterPro" id="IPR039298">
    <property type="entry name" value="ACOT13"/>
</dbReference>
<evidence type="ECO:0000256" key="10">
    <source>
        <dbReference type="ARBA" id="ARBA00023128"/>
    </source>
</evidence>
<keyword evidence="21" id="KW-1185">Reference proteome</keyword>
<dbReference type="Pfam" id="PF03061">
    <property type="entry name" value="4HBT"/>
    <property type="match status" value="1"/>
</dbReference>
<dbReference type="InterPro" id="IPR003736">
    <property type="entry name" value="PAAI_dom"/>
</dbReference>
<evidence type="ECO:0000256" key="11">
    <source>
        <dbReference type="ARBA" id="ARBA00023212"/>
    </source>
</evidence>
<keyword evidence="6" id="KW-0963">Cytoplasm</keyword>
<reference evidence="20" key="2">
    <citation type="submission" date="2023-04" db="EMBL/GenBank/DDBJ databases">
        <authorList>
            <person name="Bruccoleri R.E."/>
            <person name="Oakeley E.J."/>
            <person name="Faust A.-M."/>
            <person name="Dessus-Babus S."/>
            <person name="Altorfer M."/>
            <person name="Burckhardt D."/>
            <person name="Oertli M."/>
            <person name="Naumann U."/>
            <person name="Petersen F."/>
            <person name="Wong J."/>
        </authorList>
    </citation>
    <scope>NUCLEOTIDE SEQUENCE</scope>
    <source>
        <strain evidence="20">GSM-AAB239-AS_SAM_17_03QT</strain>
        <tissue evidence="20">Leaf</tissue>
    </source>
</reference>
<sequence>MDLEAVKRSLSGGEDGEEETLTLSLPPKFYNSFVLGGLRVDSIRPGRVLCSFVVPPRSRAAAGNYLHGGVIATLVDVIGSAAIVSGGHTLTSGVSIDLSVSHMDAAFVGEEVEIEAKLLNDSKTVGVAAVEIRKKATGKIIAQGRHTKYLAVSSKL</sequence>
<evidence type="ECO:0000256" key="5">
    <source>
        <dbReference type="ARBA" id="ARBA00008324"/>
    </source>
</evidence>
<dbReference type="GO" id="GO:0006629">
    <property type="term" value="P:lipid metabolic process"/>
    <property type="evidence" value="ECO:0007669"/>
    <property type="project" value="UniProtKB-KW"/>
</dbReference>
<evidence type="ECO:0000256" key="17">
    <source>
        <dbReference type="ARBA" id="ARBA00081533"/>
    </source>
</evidence>
<name>A0AAX6E4E1_IRIPA</name>
<dbReference type="SUPFAM" id="SSF54637">
    <property type="entry name" value="Thioesterase/thiol ester dehydrase-isomerase"/>
    <property type="match status" value="1"/>
</dbReference>
<comment type="caution">
    <text evidence="20">The sequence shown here is derived from an EMBL/GenBank/DDBJ whole genome shotgun (WGS) entry which is preliminary data.</text>
</comment>
<dbReference type="GO" id="GO:0005829">
    <property type="term" value="C:cytosol"/>
    <property type="evidence" value="ECO:0007669"/>
    <property type="project" value="UniProtKB-SubCell"/>
</dbReference>
<evidence type="ECO:0000313" key="20">
    <source>
        <dbReference type="EMBL" id="KAJ6798908.1"/>
    </source>
</evidence>
<dbReference type="PANTHER" id="PTHR21660">
    <property type="entry name" value="THIOESTERASE SUPERFAMILY MEMBER-RELATED"/>
    <property type="match status" value="1"/>
</dbReference>
<comment type="subcellular location">
    <subcellularLocation>
        <location evidence="3">Cytoplasm</location>
        <location evidence="3">Cytoskeleton</location>
        <location evidence="3">Spindle</location>
    </subcellularLocation>
    <subcellularLocation>
        <location evidence="4">Cytoplasm</location>
        <location evidence="4">Cytosol</location>
    </subcellularLocation>
    <subcellularLocation>
        <location evidence="2">Mitochondrion</location>
    </subcellularLocation>
    <subcellularLocation>
        <location evidence="1">Nucleus</location>
    </subcellularLocation>
</comment>
<dbReference type="GO" id="GO:0047617">
    <property type="term" value="F:fatty acyl-CoA hydrolase activity"/>
    <property type="evidence" value="ECO:0007669"/>
    <property type="project" value="InterPro"/>
</dbReference>
<protein>
    <recommendedName>
        <fullName evidence="16">Acyl-coenzyme A thioesterase 13</fullName>
    </recommendedName>
    <alternativeName>
        <fullName evidence="17">Hotdog-fold thioesterase superfamily member 2</fullName>
    </alternativeName>
    <alternativeName>
        <fullName evidence="18">Thioesterase superfamily member 2</fullName>
    </alternativeName>
</protein>
<evidence type="ECO:0000256" key="12">
    <source>
        <dbReference type="ARBA" id="ARBA00023242"/>
    </source>
</evidence>
<evidence type="ECO:0000256" key="3">
    <source>
        <dbReference type="ARBA" id="ARBA00004186"/>
    </source>
</evidence>
<dbReference type="GO" id="GO:0005739">
    <property type="term" value="C:mitochondrion"/>
    <property type="evidence" value="ECO:0007669"/>
    <property type="project" value="UniProtKB-SubCell"/>
</dbReference>
<organism evidence="20 21">
    <name type="scientific">Iris pallida</name>
    <name type="common">Sweet iris</name>
    <dbReference type="NCBI Taxonomy" id="29817"/>
    <lineage>
        <taxon>Eukaryota</taxon>
        <taxon>Viridiplantae</taxon>
        <taxon>Streptophyta</taxon>
        <taxon>Embryophyta</taxon>
        <taxon>Tracheophyta</taxon>
        <taxon>Spermatophyta</taxon>
        <taxon>Magnoliopsida</taxon>
        <taxon>Liliopsida</taxon>
        <taxon>Asparagales</taxon>
        <taxon>Iridaceae</taxon>
        <taxon>Iridoideae</taxon>
        <taxon>Irideae</taxon>
        <taxon>Iris</taxon>
    </lineage>
</organism>
<evidence type="ECO:0000256" key="18">
    <source>
        <dbReference type="ARBA" id="ARBA00083956"/>
    </source>
</evidence>
<evidence type="ECO:0000256" key="15">
    <source>
        <dbReference type="ARBA" id="ARBA00064709"/>
    </source>
</evidence>
<comment type="similarity">
    <text evidence="5">Belongs to the thioesterase PaaI family.</text>
</comment>
<keyword evidence="8" id="KW-0007">Acetylation</keyword>
<dbReference type="AlphaFoldDB" id="A0AAX6E4E1"/>
<dbReference type="InterPro" id="IPR006683">
    <property type="entry name" value="Thioestr_dom"/>
</dbReference>
<keyword evidence="12" id="KW-0539">Nucleus</keyword>
<keyword evidence="9" id="KW-0443">Lipid metabolism</keyword>
<evidence type="ECO:0000256" key="14">
    <source>
        <dbReference type="ARBA" id="ARBA00058205"/>
    </source>
</evidence>
<gene>
    <name evidence="20" type="ORF">M6B38_212595</name>
</gene>
<evidence type="ECO:0000256" key="9">
    <source>
        <dbReference type="ARBA" id="ARBA00023098"/>
    </source>
</evidence>
<dbReference type="NCBIfam" id="TIGR00369">
    <property type="entry name" value="unchar_dom_1"/>
    <property type="match status" value="1"/>
</dbReference>
<dbReference type="Proteomes" id="UP001140949">
    <property type="component" value="Unassembled WGS sequence"/>
</dbReference>
<dbReference type="EMBL" id="JANAVB010040217">
    <property type="protein sequence ID" value="KAJ6798908.1"/>
    <property type="molecule type" value="Genomic_DNA"/>
</dbReference>
<evidence type="ECO:0000256" key="2">
    <source>
        <dbReference type="ARBA" id="ARBA00004173"/>
    </source>
</evidence>
<proteinExistence type="inferred from homology"/>
<evidence type="ECO:0000256" key="7">
    <source>
        <dbReference type="ARBA" id="ARBA00022801"/>
    </source>
</evidence>
<dbReference type="GO" id="GO:0005819">
    <property type="term" value="C:spindle"/>
    <property type="evidence" value="ECO:0007669"/>
    <property type="project" value="UniProtKB-SubCell"/>
</dbReference>
<evidence type="ECO:0000256" key="1">
    <source>
        <dbReference type="ARBA" id="ARBA00004123"/>
    </source>
</evidence>
<keyword evidence="11" id="KW-0206">Cytoskeleton</keyword>
<feature type="domain" description="Thioesterase" evidence="19">
    <location>
        <begin position="64"/>
        <end position="138"/>
    </location>
</feature>
<evidence type="ECO:0000256" key="13">
    <source>
        <dbReference type="ARBA" id="ARBA00052976"/>
    </source>
</evidence>
<dbReference type="PANTHER" id="PTHR21660:SF47">
    <property type="entry name" value="F19P19.27 PROTEIN"/>
    <property type="match status" value="1"/>
</dbReference>
<accession>A0AAX6E4E1</accession>
<reference evidence="20" key="1">
    <citation type="journal article" date="2023" name="GigaByte">
        <title>Genome assembly of the bearded iris, Iris pallida Lam.</title>
        <authorList>
            <person name="Bruccoleri R.E."/>
            <person name="Oakeley E.J."/>
            <person name="Faust A.M.E."/>
            <person name="Altorfer M."/>
            <person name="Dessus-Babus S."/>
            <person name="Burckhardt D."/>
            <person name="Oertli M."/>
            <person name="Naumann U."/>
            <person name="Petersen F."/>
            <person name="Wong J."/>
        </authorList>
    </citation>
    <scope>NUCLEOTIDE SEQUENCE</scope>
    <source>
        <strain evidence="20">GSM-AAB239-AS_SAM_17_03QT</strain>
    </source>
</reference>
<evidence type="ECO:0000256" key="6">
    <source>
        <dbReference type="ARBA" id="ARBA00022490"/>
    </source>
</evidence>
<evidence type="ECO:0000313" key="21">
    <source>
        <dbReference type="Proteomes" id="UP001140949"/>
    </source>
</evidence>